<dbReference type="CDD" id="cd00170">
    <property type="entry name" value="SEC14"/>
    <property type="match status" value="1"/>
</dbReference>
<dbReference type="Gene3D" id="3.40.525.10">
    <property type="entry name" value="CRAL-TRIO lipid binding domain"/>
    <property type="match status" value="1"/>
</dbReference>
<dbReference type="RefSeq" id="XP_011308042.1">
    <property type="nucleotide sequence ID" value="XM_011309740.1"/>
</dbReference>
<dbReference type="InterPro" id="IPR036273">
    <property type="entry name" value="CRAL/TRIO_N_dom_sf"/>
</dbReference>
<reference evidence="4" key="2">
    <citation type="submission" date="2025-04" db="UniProtKB">
        <authorList>
            <consortium name="RefSeq"/>
        </authorList>
    </citation>
    <scope>IDENTIFICATION</scope>
    <source>
        <strain evidence="4">USDA-PBARC FA_bdor</strain>
        <tissue evidence="4">Whole organism</tissue>
    </source>
</reference>
<dbReference type="Pfam" id="PF00650">
    <property type="entry name" value="CRAL_TRIO"/>
    <property type="match status" value="1"/>
</dbReference>
<dbReference type="PANTHER" id="PTHR10174:SF220">
    <property type="entry name" value="LD41874P"/>
    <property type="match status" value="1"/>
</dbReference>
<dbReference type="GO" id="GO:1902936">
    <property type="term" value="F:phosphatidylinositol bisphosphate binding"/>
    <property type="evidence" value="ECO:0007669"/>
    <property type="project" value="TreeGrafter"/>
</dbReference>
<keyword evidence="3" id="KW-1185">Reference proteome</keyword>
<dbReference type="SUPFAM" id="SSF46938">
    <property type="entry name" value="CRAL/TRIO N-terminal domain"/>
    <property type="match status" value="1"/>
</dbReference>
<dbReference type="PRINTS" id="PR00180">
    <property type="entry name" value="CRETINALDHBP"/>
</dbReference>
<dbReference type="KEGG" id="fas:105269465"/>
<protein>
    <submittedName>
        <fullName evidence="4">Alpha-tocopherol transfer protein</fullName>
    </submittedName>
    <submittedName>
        <fullName evidence="2">TTPAL_2 protein</fullName>
    </submittedName>
</protein>
<gene>
    <name evidence="2" type="primary">TTPAL_2</name>
    <name evidence="4" type="synonym">LOC105269465</name>
    <name evidence="2" type="ORF">g.36479</name>
</gene>
<dbReference type="InterPro" id="IPR036865">
    <property type="entry name" value="CRAL-TRIO_dom_sf"/>
</dbReference>
<reference evidence="2" key="1">
    <citation type="submission" date="2015-01" db="EMBL/GenBank/DDBJ databases">
        <title>Transcriptome Assembly of Fopius arisanus.</title>
        <authorList>
            <person name="Geib S."/>
        </authorList>
    </citation>
    <scope>NUCLEOTIDE SEQUENCE</scope>
</reference>
<evidence type="ECO:0000259" key="1">
    <source>
        <dbReference type="PROSITE" id="PS50191"/>
    </source>
</evidence>
<dbReference type="SMART" id="SM01100">
    <property type="entry name" value="CRAL_TRIO_N"/>
    <property type="match status" value="1"/>
</dbReference>
<feature type="domain" description="CRAL-TRIO" evidence="1">
    <location>
        <begin position="122"/>
        <end position="286"/>
    </location>
</feature>
<dbReference type="AlphaFoldDB" id="A0A0C9RPS5"/>
<dbReference type="SUPFAM" id="SSF52087">
    <property type="entry name" value="CRAL/TRIO domain"/>
    <property type="match status" value="1"/>
</dbReference>
<name>A0A0C9RPS5_9HYME</name>
<evidence type="ECO:0000313" key="3">
    <source>
        <dbReference type="Proteomes" id="UP000694866"/>
    </source>
</evidence>
<dbReference type="InterPro" id="IPR011074">
    <property type="entry name" value="CRAL/TRIO_N_dom"/>
</dbReference>
<sequence>MYGRKNIVSPGFYERIVEKSKKIEPLKIGVANFQMEADPLTPELAEKARNELRETPEIVEQALAEMRELLKGEPDLNVPDDDHFFCKYLRPVKWHAKPAFELMKRFYRYQVTHPRICNELIPKNDRAIFESGVVTPLPVRADGCRVILIESGKRWKPKEIALEQIFRGVMMFLAAALNEPKTQVCGVQVILDMDGLSLNHVTYFTPSFASAVLEWVQKCLPVRLKGVHIINQPFIFNMVFAIFKPFLHEKLRKRVHFHGTNRPALLSHIEAKALPRRYGGDLDIPADPIGEPLYKYLCLWEEEFTEENRLGYPKKK</sequence>
<dbReference type="PROSITE" id="PS50191">
    <property type="entry name" value="CRAL_TRIO"/>
    <property type="match status" value="1"/>
</dbReference>
<accession>A0A9R1TEA5</accession>
<proteinExistence type="predicted"/>
<accession>A0A0C9RPS5</accession>
<dbReference type="Gene3D" id="1.20.5.1200">
    <property type="entry name" value="Alpha-tocopherol transfer"/>
    <property type="match status" value="1"/>
</dbReference>
<dbReference type="OrthoDB" id="75724at2759"/>
<dbReference type="PANTHER" id="PTHR10174">
    <property type="entry name" value="ALPHA-TOCOPHEROL TRANSFER PROTEIN-RELATED"/>
    <property type="match status" value="1"/>
</dbReference>
<dbReference type="GeneID" id="105269465"/>
<evidence type="ECO:0000313" key="4">
    <source>
        <dbReference type="RefSeq" id="XP_011308042.1"/>
    </source>
</evidence>
<evidence type="ECO:0000313" key="2">
    <source>
        <dbReference type="EMBL" id="JAG78948.1"/>
    </source>
</evidence>
<dbReference type="InterPro" id="IPR001251">
    <property type="entry name" value="CRAL-TRIO_dom"/>
</dbReference>
<dbReference type="Proteomes" id="UP000694866">
    <property type="component" value="Unplaced"/>
</dbReference>
<organism evidence="2">
    <name type="scientific">Fopius arisanus</name>
    <dbReference type="NCBI Taxonomy" id="64838"/>
    <lineage>
        <taxon>Eukaryota</taxon>
        <taxon>Metazoa</taxon>
        <taxon>Ecdysozoa</taxon>
        <taxon>Arthropoda</taxon>
        <taxon>Hexapoda</taxon>
        <taxon>Insecta</taxon>
        <taxon>Pterygota</taxon>
        <taxon>Neoptera</taxon>
        <taxon>Endopterygota</taxon>
        <taxon>Hymenoptera</taxon>
        <taxon>Apocrita</taxon>
        <taxon>Ichneumonoidea</taxon>
        <taxon>Braconidae</taxon>
        <taxon>Opiinae</taxon>
        <taxon>Fopius</taxon>
    </lineage>
</organism>
<dbReference type="EMBL" id="GBYB01009181">
    <property type="protein sequence ID" value="JAG78948.1"/>
    <property type="molecule type" value="Transcribed_RNA"/>
</dbReference>
<dbReference type="GO" id="GO:0016020">
    <property type="term" value="C:membrane"/>
    <property type="evidence" value="ECO:0007669"/>
    <property type="project" value="TreeGrafter"/>
</dbReference>
<dbReference type="Gene3D" id="1.10.8.20">
    <property type="entry name" value="N-terminal domain of phosphatidylinositol transfer protein sec14p"/>
    <property type="match status" value="1"/>
</dbReference>
<dbReference type="SMART" id="SM00516">
    <property type="entry name" value="SEC14"/>
    <property type="match status" value="1"/>
</dbReference>